<dbReference type="Proteomes" id="UP000321424">
    <property type="component" value="Unassembled WGS sequence"/>
</dbReference>
<proteinExistence type="predicted"/>
<dbReference type="InterPro" id="IPR010982">
    <property type="entry name" value="Lambda_DNA-bd_dom_sf"/>
</dbReference>
<dbReference type="EMBL" id="BJXA01000016">
    <property type="protein sequence ID" value="GEM38540.1"/>
    <property type="molecule type" value="Genomic_DNA"/>
</dbReference>
<feature type="domain" description="HTH cro/C1-type" evidence="1">
    <location>
        <begin position="36"/>
        <end position="72"/>
    </location>
</feature>
<sequence length="425" mass="46548">MRDALATWHMGRVIFAYRTHPFHSRPLPQELVANWLGLTQAQLSRIEKGPAPEQLSKLIRWAETLAIPPELLWFKLPAGSGATLDIVKRQEFMRAALGVMAAATKQPLLDLLGKIEPTPIPSMVGLTEIEQVRTAAREFSSWDHTYGGGLVREAVAAQLRYAVNLLGASCADKHRMDLHSAVGFLGHTAGFMAFDAYAHNDARSMFQLGLTCAEEVGDWHLRGKVLSSMARQAIWCGQPDDGLTFIELAMVRADRLTATERAMLHAARARALAKLHRTEEAVRSVGQADEEFAGASPANDPPWMAYYDAAQHSGDTGHALFDVALDGRFVGEARHRLEAAVAGHTANFVRSRAISGIKLASLTMTTGDPVEAASFGQAALVDAGHLRSRRAADDLRELRMFAEPHIRSTEVEELRVQIDRTLVPA</sequence>
<dbReference type="OrthoDB" id="3213425at2"/>
<dbReference type="InterPro" id="IPR001387">
    <property type="entry name" value="Cro/C1-type_HTH"/>
</dbReference>
<dbReference type="CDD" id="cd00093">
    <property type="entry name" value="HTH_XRE"/>
    <property type="match status" value="1"/>
</dbReference>
<evidence type="ECO:0000313" key="3">
    <source>
        <dbReference type="Proteomes" id="UP000321424"/>
    </source>
</evidence>
<reference evidence="2 3" key="1">
    <citation type="submission" date="2019-07" db="EMBL/GenBank/DDBJ databases">
        <title>Whole genome shotgun sequence of Nocardia ninae NBRC 108245.</title>
        <authorList>
            <person name="Hosoyama A."/>
            <person name="Uohara A."/>
            <person name="Ohji S."/>
            <person name="Ichikawa N."/>
        </authorList>
    </citation>
    <scope>NUCLEOTIDE SEQUENCE [LARGE SCALE GENOMIC DNA]</scope>
    <source>
        <strain evidence="2 3">NBRC 108245</strain>
    </source>
</reference>
<dbReference type="PROSITE" id="PS50943">
    <property type="entry name" value="HTH_CROC1"/>
    <property type="match status" value="1"/>
</dbReference>
<gene>
    <name evidence="2" type="ORF">NN4_30590</name>
</gene>
<protein>
    <recommendedName>
        <fullName evidence="1">HTH cro/C1-type domain-containing protein</fullName>
    </recommendedName>
</protein>
<evidence type="ECO:0000259" key="1">
    <source>
        <dbReference type="PROSITE" id="PS50943"/>
    </source>
</evidence>
<dbReference type="GO" id="GO:0003677">
    <property type="term" value="F:DNA binding"/>
    <property type="evidence" value="ECO:0007669"/>
    <property type="project" value="InterPro"/>
</dbReference>
<comment type="caution">
    <text evidence="2">The sequence shown here is derived from an EMBL/GenBank/DDBJ whole genome shotgun (WGS) entry which is preliminary data.</text>
</comment>
<evidence type="ECO:0000313" key="2">
    <source>
        <dbReference type="EMBL" id="GEM38540.1"/>
    </source>
</evidence>
<accession>A0A511MD05</accession>
<dbReference type="SUPFAM" id="SSF47413">
    <property type="entry name" value="lambda repressor-like DNA-binding domains"/>
    <property type="match status" value="1"/>
</dbReference>
<name>A0A511MD05_9NOCA</name>
<organism evidence="2 3">
    <name type="scientific">Nocardia ninae NBRC 108245</name>
    <dbReference type="NCBI Taxonomy" id="1210091"/>
    <lineage>
        <taxon>Bacteria</taxon>
        <taxon>Bacillati</taxon>
        <taxon>Actinomycetota</taxon>
        <taxon>Actinomycetes</taxon>
        <taxon>Mycobacteriales</taxon>
        <taxon>Nocardiaceae</taxon>
        <taxon>Nocardia</taxon>
    </lineage>
</organism>
<dbReference type="AlphaFoldDB" id="A0A511MD05"/>
<keyword evidence="3" id="KW-1185">Reference proteome</keyword>